<evidence type="ECO:0000256" key="1">
    <source>
        <dbReference type="SAM" id="SignalP"/>
    </source>
</evidence>
<name>A0ABR3D7X6_NEUIN</name>
<sequence>MPLVLLFLLILPRACLPACLPACSSPGLHYIVQWMYIGQCSSHFGYLVSLENSQSKPNTYVLNRIATAAAANEVSGQGTTQICEHLSFQRGLPRTRRSLRGM</sequence>
<dbReference type="EMBL" id="JAVLET010000008">
    <property type="protein sequence ID" value="KAL0467928.1"/>
    <property type="molecule type" value="Genomic_DNA"/>
</dbReference>
<evidence type="ECO:0008006" key="4">
    <source>
        <dbReference type="Google" id="ProtNLM"/>
    </source>
</evidence>
<accession>A0ABR3D7X6</accession>
<evidence type="ECO:0000313" key="2">
    <source>
        <dbReference type="EMBL" id="KAL0467928.1"/>
    </source>
</evidence>
<feature type="signal peptide" evidence="1">
    <location>
        <begin position="1"/>
        <end position="17"/>
    </location>
</feature>
<gene>
    <name evidence="2" type="ORF">QR685DRAFT_608102</name>
</gene>
<comment type="caution">
    <text evidence="2">The sequence shown here is derived from an EMBL/GenBank/DDBJ whole genome shotgun (WGS) entry which is preliminary data.</text>
</comment>
<reference evidence="2 3" key="1">
    <citation type="submission" date="2023-09" db="EMBL/GenBank/DDBJ databases">
        <title>Multi-omics analysis of a traditional fermented food reveals byproduct-associated fungal strains for waste-to-food upcycling.</title>
        <authorList>
            <consortium name="Lawrence Berkeley National Laboratory"/>
            <person name="Rekdal V.M."/>
            <person name="Villalobos-Escobedo J.M."/>
            <person name="Rodriguez-Valeron N."/>
            <person name="Garcia M.O."/>
            <person name="Vasquez D.P."/>
            <person name="Damayanti I."/>
            <person name="Sorensen P.M."/>
            <person name="Baidoo E.E."/>
            <person name="De Carvalho A.C."/>
            <person name="Riley R."/>
            <person name="Lipzen A."/>
            <person name="He G."/>
            <person name="Yan M."/>
            <person name="Haridas S."/>
            <person name="Daum C."/>
            <person name="Yoshinaga Y."/>
            <person name="Ng V."/>
            <person name="Grigoriev I.V."/>
            <person name="Munk R."/>
            <person name="Nuraida L."/>
            <person name="Wijaya C.H."/>
            <person name="Morales P.-C."/>
            <person name="Keasling J.D."/>
        </authorList>
    </citation>
    <scope>NUCLEOTIDE SEQUENCE [LARGE SCALE GENOMIC DNA]</scope>
    <source>
        <strain evidence="2 3">FGSC 2613</strain>
    </source>
</reference>
<protein>
    <recommendedName>
        <fullName evidence="4">Secreted protein</fullName>
    </recommendedName>
</protein>
<evidence type="ECO:0000313" key="3">
    <source>
        <dbReference type="Proteomes" id="UP001451303"/>
    </source>
</evidence>
<organism evidence="2 3">
    <name type="scientific">Neurospora intermedia</name>
    <dbReference type="NCBI Taxonomy" id="5142"/>
    <lineage>
        <taxon>Eukaryota</taxon>
        <taxon>Fungi</taxon>
        <taxon>Dikarya</taxon>
        <taxon>Ascomycota</taxon>
        <taxon>Pezizomycotina</taxon>
        <taxon>Sordariomycetes</taxon>
        <taxon>Sordariomycetidae</taxon>
        <taxon>Sordariales</taxon>
        <taxon>Sordariaceae</taxon>
        <taxon>Neurospora</taxon>
    </lineage>
</organism>
<dbReference type="Proteomes" id="UP001451303">
    <property type="component" value="Unassembled WGS sequence"/>
</dbReference>
<keyword evidence="1" id="KW-0732">Signal</keyword>
<keyword evidence="3" id="KW-1185">Reference proteome</keyword>
<feature type="chain" id="PRO_5046342333" description="Secreted protein" evidence="1">
    <location>
        <begin position="18"/>
        <end position="102"/>
    </location>
</feature>
<proteinExistence type="predicted"/>